<comment type="caution">
    <text evidence="1">The sequence shown here is derived from an EMBL/GenBank/DDBJ whole genome shotgun (WGS) entry which is preliminary data.</text>
</comment>
<dbReference type="AlphaFoldDB" id="A0A8J5SRW1"/>
<proteinExistence type="predicted"/>
<sequence length="149" mass="15346">MSDRRTARYSFICLRAVALHGDVCHPLGSRSPPSTCNSSRDDRRFFLAGADVVGSSFSPRAASADDTLHGRACPPPIMPASSSTQKAAASSNRKLAAAEGVEGVVDEPGGVAGSAQRVCQCHGRPLALGAWLALSLRFGVAGATPCCCC</sequence>
<name>A0A8J5SRW1_ZIZPA</name>
<reference evidence="1" key="2">
    <citation type="submission" date="2021-02" db="EMBL/GenBank/DDBJ databases">
        <authorList>
            <person name="Kimball J.A."/>
            <person name="Haas M.W."/>
            <person name="Macchietto M."/>
            <person name="Kono T."/>
            <person name="Duquette J."/>
            <person name="Shao M."/>
        </authorList>
    </citation>
    <scope>NUCLEOTIDE SEQUENCE</scope>
    <source>
        <tissue evidence="1">Fresh leaf tissue</tissue>
    </source>
</reference>
<evidence type="ECO:0000313" key="1">
    <source>
        <dbReference type="EMBL" id="KAG8071939.1"/>
    </source>
</evidence>
<organism evidence="1 2">
    <name type="scientific">Zizania palustris</name>
    <name type="common">Northern wild rice</name>
    <dbReference type="NCBI Taxonomy" id="103762"/>
    <lineage>
        <taxon>Eukaryota</taxon>
        <taxon>Viridiplantae</taxon>
        <taxon>Streptophyta</taxon>
        <taxon>Embryophyta</taxon>
        <taxon>Tracheophyta</taxon>
        <taxon>Spermatophyta</taxon>
        <taxon>Magnoliopsida</taxon>
        <taxon>Liliopsida</taxon>
        <taxon>Poales</taxon>
        <taxon>Poaceae</taxon>
        <taxon>BOP clade</taxon>
        <taxon>Oryzoideae</taxon>
        <taxon>Oryzeae</taxon>
        <taxon>Zizaniinae</taxon>
        <taxon>Zizania</taxon>
    </lineage>
</organism>
<protein>
    <submittedName>
        <fullName evidence="1">Uncharacterized protein</fullName>
    </submittedName>
</protein>
<keyword evidence="2" id="KW-1185">Reference proteome</keyword>
<accession>A0A8J5SRW1</accession>
<dbReference type="Proteomes" id="UP000729402">
    <property type="component" value="Unassembled WGS sequence"/>
</dbReference>
<evidence type="ECO:0000313" key="2">
    <source>
        <dbReference type="Proteomes" id="UP000729402"/>
    </source>
</evidence>
<dbReference type="EMBL" id="JAAALK010000283">
    <property type="protein sequence ID" value="KAG8071939.1"/>
    <property type="molecule type" value="Genomic_DNA"/>
</dbReference>
<gene>
    <name evidence="1" type="ORF">GUJ93_ZPchr0006g45270</name>
</gene>
<reference evidence="1" key="1">
    <citation type="journal article" date="2021" name="bioRxiv">
        <title>Whole Genome Assembly and Annotation of Northern Wild Rice, Zizania palustris L., Supports a Whole Genome Duplication in the Zizania Genus.</title>
        <authorList>
            <person name="Haas M."/>
            <person name="Kono T."/>
            <person name="Macchietto M."/>
            <person name="Millas R."/>
            <person name="McGilp L."/>
            <person name="Shao M."/>
            <person name="Duquette J."/>
            <person name="Hirsch C.N."/>
            <person name="Kimball J."/>
        </authorList>
    </citation>
    <scope>NUCLEOTIDE SEQUENCE</scope>
    <source>
        <tissue evidence="1">Fresh leaf tissue</tissue>
    </source>
</reference>